<reference evidence="2" key="1">
    <citation type="journal article" date="2014" name="Science">
        <title>The coffee genome provides insight into the convergent evolution of caffeine biosynthesis.</title>
        <authorList>
            <person name="Denoeud F."/>
            <person name="Carretero-Paulet L."/>
            <person name="Dereeper A."/>
            <person name="Droc G."/>
            <person name="Guyot R."/>
            <person name="Pietrella M."/>
            <person name="Zheng C."/>
            <person name="Alberti A."/>
            <person name="Anthony F."/>
            <person name="Aprea G."/>
            <person name="Aury J.M."/>
            <person name="Bento P."/>
            <person name="Bernard M."/>
            <person name="Bocs S."/>
            <person name="Campa C."/>
            <person name="Cenci A."/>
            <person name="Combes M.C."/>
            <person name="Crouzillat D."/>
            <person name="Da Silva C."/>
            <person name="Daddiego L."/>
            <person name="De Bellis F."/>
            <person name="Dussert S."/>
            <person name="Garsmeur O."/>
            <person name="Gayraud T."/>
            <person name="Guignon V."/>
            <person name="Jahn K."/>
            <person name="Jamilloux V."/>
            <person name="Joet T."/>
            <person name="Labadie K."/>
            <person name="Lan T."/>
            <person name="Leclercq J."/>
            <person name="Lepelley M."/>
            <person name="Leroy T."/>
            <person name="Li L.T."/>
            <person name="Librado P."/>
            <person name="Lopez L."/>
            <person name="Munoz A."/>
            <person name="Noel B."/>
            <person name="Pallavicini A."/>
            <person name="Perrotta G."/>
            <person name="Poncet V."/>
            <person name="Pot D."/>
            <person name="Priyono X."/>
            <person name="Rigoreau M."/>
            <person name="Rouard M."/>
            <person name="Rozas J."/>
            <person name="Tranchant-Dubreuil C."/>
            <person name="VanBuren R."/>
            <person name="Zhang Q."/>
            <person name="Andrade A.C."/>
            <person name="Argout X."/>
            <person name="Bertrand B."/>
            <person name="de Kochko A."/>
            <person name="Graziosi G."/>
            <person name="Henry R.J."/>
            <person name="Jayarama X."/>
            <person name="Ming R."/>
            <person name="Nagai C."/>
            <person name="Rounsley S."/>
            <person name="Sankoff D."/>
            <person name="Giuliano G."/>
            <person name="Albert V.A."/>
            <person name="Wincker P."/>
            <person name="Lashermes P."/>
        </authorList>
    </citation>
    <scope>NUCLEOTIDE SEQUENCE [LARGE SCALE GENOMIC DNA]</scope>
    <source>
        <strain evidence="2">cv. DH200-94</strain>
    </source>
</reference>
<organism evidence="1 2">
    <name type="scientific">Coffea canephora</name>
    <name type="common">Robusta coffee</name>
    <dbReference type="NCBI Taxonomy" id="49390"/>
    <lineage>
        <taxon>Eukaryota</taxon>
        <taxon>Viridiplantae</taxon>
        <taxon>Streptophyta</taxon>
        <taxon>Embryophyta</taxon>
        <taxon>Tracheophyta</taxon>
        <taxon>Spermatophyta</taxon>
        <taxon>Magnoliopsida</taxon>
        <taxon>eudicotyledons</taxon>
        <taxon>Gunneridae</taxon>
        <taxon>Pentapetalae</taxon>
        <taxon>asterids</taxon>
        <taxon>lamiids</taxon>
        <taxon>Gentianales</taxon>
        <taxon>Rubiaceae</taxon>
        <taxon>Ixoroideae</taxon>
        <taxon>Gardenieae complex</taxon>
        <taxon>Bertiereae - Coffeeae clade</taxon>
        <taxon>Coffeeae</taxon>
        <taxon>Coffea</taxon>
    </lineage>
</organism>
<dbReference type="Gramene" id="CDP07810">
    <property type="protein sequence ID" value="CDP07810"/>
    <property type="gene ID" value="GSCOC_T00025202001"/>
</dbReference>
<keyword evidence="2" id="KW-1185">Reference proteome</keyword>
<dbReference type="Proteomes" id="UP000295252">
    <property type="component" value="Chromosome IV"/>
</dbReference>
<dbReference type="AlphaFoldDB" id="A0A068UGX3"/>
<evidence type="ECO:0000313" key="1">
    <source>
        <dbReference type="EMBL" id="CDP07810.1"/>
    </source>
</evidence>
<proteinExistence type="predicted"/>
<gene>
    <name evidence="1" type="ORF">GSCOC_T00025202001</name>
</gene>
<sequence>MAVQMINLEAADQYCHCILEIIRAVSCAKEGIIASEAVPLLRVFYEQENLNAPRSHRPPS</sequence>
<accession>A0A068UGX3</accession>
<name>A0A068UGX3_COFCA</name>
<dbReference type="InParanoid" id="A0A068UGX3"/>
<protein>
    <submittedName>
        <fullName evidence="1">Uncharacterized protein</fullName>
    </submittedName>
</protein>
<dbReference type="PhylomeDB" id="A0A068UGX3"/>
<dbReference type="EMBL" id="HG739111">
    <property type="protein sequence ID" value="CDP07810.1"/>
    <property type="molecule type" value="Genomic_DNA"/>
</dbReference>
<evidence type="ECO:0000313" key="2">
    <source>
        <dbReference type="Proteomes" id="UP000295252"/>
    </source>
</evidence>